<feature type="transmembrane region" description="Helical" evidence="7">
    <location>
        <begin position="6"/>
        <end position="25"/>
    </location>
</feature>
<protein>
    <submittedName>
        <fullName evidence="9">Cation:proton antiporter</fullName>
    </submittedName>
</protein>
<feature type="transmembrane region" description="Helical" evidence="7">
    <location>
        <begin position="382"/>
        <end position="401"/>
    </location>
</feature>
<feature type="domain" description="Cation/H+ exchanger transmembrane" evidence="8">
    <location>
        <begin position="17"/>
        <end position="399"/>
    </location>
</feature>
<evidence type="ECO:0000256" key="6">
    <source>
        <dbReference type="ARBA" id="ARBA00023136"/>
    </source>
</evidence>
<dbReference type="STRING" id="860235.AOZ06_37035"/>
<keyword evidence="10" id="KW-1185">Reference proteome</keyword>
<evidence type="ECO:0000256" key="1">
    <source>
        <dbReference type="ARBA" id="ARBA00004141"/>
    </source>
</evidence>
<feature type="transmembrane region" description="Helical" evidence="7">
    <location>
        <begin position="70"/>
        <end position="91"/>
    </location>
</feature>
<dbReference type="InterPro" id="IPR050794">
    <property type="entry name" value="CPA2_transporter"/>
</dbReference>
<feature type="transmembrane region" description="Helical" evidence="7">
    <location>
        <begin position="285"/>
        <end position="303"/>
    </location>
</feature>
<feature type="transmembrane region" description="Helical" evidence="7">
    <location>
        <begin position="37"/>
        <end position="58"/>
    </location>
</feature>
<dbReference type="Gene3D" id="1.20.1530.20">
    <property type="match status" value="1"/>
</dbReference>
<dbReference type="GO" id="GO:0015297">
    <property type="term" value="F:antiporter activity"/>
    <property type="evidence" value="ECO:0007669"/>
    <property type="project" value="InterPro"/>
</dbReference>
<dbReference type="KEGG" id="kphy:AOZ06_37035"/>
<evidence type="ECO:0000256" key="7">
    <source>
        <dbReference type="SAM" id="Phobius"/>
    </source>
</evidence>
<evidence type="ECO:0000256" key="3">
    <source>
        <dbReference type="ARBA" id="ARBA00022692"/>
    </source>
</evidence>
<sequence length="420" mass="44320">MDIATTTARFFLAAVVILITCRLVVMVARRIGQPPVVGEMIAGVLLGPSLLGLLLPGVQDWLLPDAVRPMLYVVSHIGLVAFMFEVGHRFASHKVRGLGRPAGAVSLAGVTAPLLLGAALILLTQGHIDVLKDGVPVGVSALFVGVALAITAFPMLARIISERNLTHTRQGSLSLAAGALDDGVAWILLALTIGLATGDPSRILVTAGGSLLFILVIWFVGRPVLAWFMARPGTAMEHLVLATAVALFAAAWWTDLIGLYSVFGGFCLGSVFPRGELAERVVNSISSVTKVVFLPLFFAYSGLNTSFGLLVTVPLMLLTLGSIAVAVIGKFGACWAAARLTGEDTHTAMRVGVLMNARGLMQLIALNVGLQVGIVTQALFSVLVMVAIVTTMMTAPWLSWLDRRAERRQAKRDMSPAAAG</sequence>
<dbReference type="Pfam" id="PF00999">
    <property type="entry name" value="Na_H_Exchanger"/>
    <property type="match status" value="1"/>
</dbReference>
<dbReference type="EMBL" id="CP012752">
    <property type="protein sequence ID" value="ALG11735.1"/>
    <property type="molecule type" value="Genomic_DNA"/>
</dbReference>
<evidence type="ECO:0000256" key="5">
    <source>
        <dbReference type="ARBA" id="ARBA00023065"/>
    </source>
</evidence>
<feature type="transmembrane region" description="Helical" evidence="7">
    <location>
        <begin position="233"/>
        <end position="251"/>
    </location>
</feature>
<reference evidence="9 10" key="1">
    <citation type="submission" date="2015-07" db="EMBL/GenBank/DDBJ databases">
        <title>Genome sequencing of Kibdelosporangium phytohabitans.</title>
        <authorList>
            <person name="Qin S."/>
            <person name="Xing K."/>
        </authorList>
    </citation>
    <scope>NUCLEOTIDE SEQUENCE [LARGE SCALE GENOMIC DNA]</scope>
    <source>
        <strain evidence="9 10">KLBMP1111</strain>
    </source>
</reference>
<evidence type="ECO:0000259" key="8">
    <source>
        <dbReference type="Pfam" id="PF00999"/>
    </source>
</evidence>
<comment type="subcellular location">
    <subcellularLocation>
        <location evidence="1">Membrane</location>
        <topology evidence="1">Multi-pass membrane protein</topology>
    </subcellularLocation>
</comment>
<accession>A0A0N7F4L1</accession>
<dbReference type="AlphaFoldDB" id="A0A0N7F4L1"/>
<organism evidence="9 10">
    <name type="scientific">Kibdelosporangium phytohabitans</name>
    <dbReference type="NCBI Taxonomy" id="860235"/>
    <lineage>
        <taxon>Bacteria</taxon>
        <taxon>Bacillati</taxon>
        <taxon>Actinomycetota</taxon>
        <taxon>Actinomycetes</taxon>
        <taxon>Pseudonocardiales</taxon>
        <taxon>Pseudonocardiaceae</taxon>
        <taxon>Kibdelosporangium</taxon>
    </lineage>
</organism>
<dbReference type="RefSeq" id="WP_054293631.1">
    <property type="nucleotide sequence ID" value="NZ_CP012752.1"/>
</dbReference>
<keyword evidence="4 7" id="KW-1133">Transmembrane helix</keyword>
<feature type="transmembrane region" description="Helical" evidence="7">
    <location>
        <begin position="103"/>
        <end position="123"/>
    </location>
</feature>
<dbReference type="PANTHER" id="PTHR32468:SF0">
    <property type="entry name" value="K(+)_H(+) ANTIPORTER 1"/>
    <property type="match status" value="1"/>
</dbReference>
<feature type="transmembrane region" description="Helical" evidence="7">
    <location>
        <begin position="203"/>
        <end position="221"/>
    </location>
</feature>
<keyword evidence="5" id="KW-0406">Ion transport</keyword>
<dbReference type="InterPro" id="IPR006153">
    <property type="entry name" value="Cation/H_exchanger_TM"/>
</dbReference>
<evidence type="ECO:0000256" key="4">
    <source>
        <dbReference type="ARBA" id="ARBA00022989"/>
    </source>
</evidence>
<name>A0A0N7F4L1_9PSEU</name>
<keyword evidence="3 7" id="KW-0812">Transmembrane</keyword>
<feature type="transmembrane region" description="Helical" evidence="7">
    <location>
        <begin position="315"/>
        <end position="338"/>
    </location>
</feature>
<dbReference type="GO" id="GO:1902600">
    <property type="term" value="P:proton transmembrane transport"/>
    <property type="evidence" value="ECO:0007669"/>
    <property type="project" value="InterPro"/>
</dbReference>
<dbReference type="GO" id="GO:0016020">
    <property type="term" value="C:membrane"/>
    <property type="evidence" value="ECO:0007669"/>
    <property type="project" value="UniProtKB-SubCell"/>
</dbReference>
<evidence type="ECO:0000313" key="10">
    <source>
        <dbReference type="Proteomes" id="UP000063699"/>
    </source>
</evidence>
<dbReference type="InterPro" id="IPR038770">
    <property type="entry name" value="Na+/solute_symporter_sf"/>
</dbReference>
<proteinExistence type="predicted"/>
<keyword evidence="6 7" id="KW-0472">Membrane</keyword>
<feature type="transmembrane region" description="Helical" evidence="7">
    <location>
        <begin position="135"/>
        <end position="160"/>
    </location>
</feature>
<dbReference type="OrthoDB" id="9793589at2"/>
<dbReference type="Proteomes" id="UP000063699">
    <property type="component" value="Chromosome"/>
</dbReference>
<feature type="transmembrane region" description="Helical" evidence="7">
    <location>
        <begin position="172"/>
        <end position="197"/>
    </location>
</feature>
<gene>
    <name evidence="9" type="ORF">AOZ06_37035</name>
</gene>
<keyword evidence="2" id="KW-0813">Transport</keyword>
<evidence type="ECO:0000313" key="9">
    <source>
        <dbReference type="EMBL" id="ALG11735.1"/>
    </source>
</evidence>
<evidence type="ECO:0000256" key="2">
    <source>
        <dbReference type="ARBA" id="ARBA00022448"/>
    </source>
</evidence>
<dbReference type="PANTHER" id="PTHR32468">
    <property type="entry name" value="CATION/H + ANTIPORTER"/>
    <property type="match status" value="1"/>
</dbReference>